<accession>A0AAQ1SSV2</accession>
<reference evidence="2 3" key="1">
    <citation type="submission" date="2018-02" db="EMBL/GenBank/DDBJ databases">
        <authorList>
            <person name="Dubost A."/>
        </authorList>
    </citation>
    <scope>NUCLEOTIDE SEQUENCE [LARGE SCALE GENOMIC DNA]</scope>
    <source>
        <strain evidence="3">JV551A3</strain>
    </source>
</reference>
<gene>
    <name evidence="2" type="ORF">JV551A3_V1_750054</name>
</gene>
<evidence type="ECO:0000313" key="2">
    <source>
        <dbReference type="EMBL" id="SPO60222.1"/>
    </source>
</evidence>
<protein>
    <submittedName>
        <fullName evidence="2">Uncharacterized protein</fullName>
    </submittedName>
</protein>
<evidence type="ECO:0000256" key="1">
    <source>
        <dbReference type="SAM" id="MobiDB-lite"/>
    </source>
</evidence>
<dbReference type="AlphaFoldDB" id="A0AAQ1SSV2"/>
<dbReference type="Proteomes" id="UP000294335">
    <property type="component" value="Unassembled WGS sequence"/>
</dbReference>
<name>A0AAQ1SSV2_9PSED</name>
<feature type="region of interest" description="Disordered" evidence="1">
    <location>
        <begin position="106"/>
        <end position="143"/>
    </location>
</feature>
<dbReference type="EMBL" id="OPYN01000075">
    <property type="protein sequence ID" value="SPO60222.1"/>
    <property type="molecule type" value="Genomic_DNA"/>
</dbReference>
<organism evidence="2 3">
    <name type="scientific">Pseudomonas inefficax</name>
    <dbReference type="NCBI Taxonomy" id="2078786"/>
    <lineage>
        <taxon>Bacteria</taxon>
        <taxon>Pseudomonadati</taxon>
        <taxon>Pseudomonadota</taxon>
        <taxon>Gammaproteobacteria</taxon>
        <taxon>Pseudomonadales</taxon>
        <taxon>Pseudomonadaceae</taxon>
        <taxon>Pseudomonas</taxon>
    </lineage>
</organism>
<keyword evidence="3" id="KW-1185">Reference proteome</keyword>
<comment type="caution">
    <text evidence="2">The sequence shown here is derived from an EMBL/GenBank/DDBJ whole genome shotgun (WGS) entry which is preliminary data.</text>
</comment>
<evidence type="ECO:0000313" key="3">
    <source>
        <dbReference type="Proteomes" id="UP000294335"/>
    </source>
</evidence>
<sequence>MGLVMALSIAELHKAQRPRAGVAVGGQGGQAQQLEMFDGQLGPGQGGAFLGLFGRLYGGGGGCHQGLSSSACRLQEGALRAPFATQGRSYRGSRIAETTRNAVGAALCREGPRSGPNFRRYPPYRQKRPGPEPISLTPKANAE</sequence>
<proteinExistence type="predicted"/>